<keyword evidence="7" id="KW-0998">Cell outer membrane</keyword>
<dbReference type="RefSeq" id="WP_116015280.1">
    <property type="nucleotide sequence ID" value="NZ_QUOT01000001.1"/>
</dbReference>
<dbReference type="InterPro" id="IPR005017">
    <property type="entry name" value="OMPP1/FadL/TodX"/>
</dbReference>
<evidence type="ECO:0000256" key="3">
    <source>
        <dbReference type="ARBA" id="ARBA00022452"/>
    </source>
</evidence>
<dbReference type="EMBL" id="QUOT01000001">
    <property type="protein sequence ID" value="REL30816.1"/>
    <property type="molecule type" value="Genomic_DNA"/>
</dbReference>
<feature type="chain" id="PRO_5017784709" evidence="8">
    <location>
        <begin position="29"/>
        <end position="430"/>
    </location>
</feature>
<dbReference type="GO" id="GO:0015483">
    <property type="term" value="F:long-chain fatty acid transporting porin activity"/>
    <property type="evidence" value="ECO:0007669"/>
    <property type="project" value="TreeGrafter"/>
</dbReference>
<keyword evidence="4" id="KW-0812">Transmembrane</keyword>
<dbReference type="Proteomes" id="UP000256899">
    <property type="component" value="Unassembled WGS sequence"/>
</dbReference>
<accession>A0A3E0U1I7</accession>
<dbReference type="Pfam" id="PF03349">
    <property type="entry name" value="Toluene_X"/>
    <property type="match status" value="1"/>
</dbReference>
<evidence type="ECO:0000256" key="4">
    <source>
        <dbReference type="ARBA" id="ARBA00022692"/>
    </source>
</evidence>
<comment type="subcellular location">
    <subcellularLocation>
        <location evidence="1">Cell outer membrane</location>
        <topology evidence="1">Multi-pass membrane protein</topology>
    </subcellularLocation>
</comment>
<dbReference type="PANTHER" id="PTHR35093">
    <property type="entry name" value="OUTER MEMBRANE PROTEIN NMB0088-RELATED"/>
    <property type="match status" value="1"/>
</dbReference>
<reference evidence="10" key="1">
    <citation type="submission" date="2018-08" db="EMBL/GenBank/DDBJ databases">
        <title>Thalassotalea euphylliae genome.</title>
        <authorList>
            <person name="Summers S."/>
            <person name="Rice S.A."/>
            <person name="Freckelton M.L."/>
            <person name="Nedved B.T."/>
            <person name="Hadfield M.G."/>
        </authorList>
    </citation>
    <scope>NUCLEOTIDE SEQUENCE [LARGE SCALE GENOMIC DNA]</scope>
    <source>
        <strain evidence="10">H3</strain>
    </source>
</reference>
<comment type="caution">
    <text evidence="9">The sequence shown here is derived from an EMBL/GenBank/DDBJ whole genome shotgun (WGS) entry which is preliminary data.</text>
</comment>
<evidence type="ECO:0000256" key="8">
    <source>
        <dbReference type="SAM" id="SignalP"/>
    </source>
</evidence>
<keyword evidence="5 8" id="KW-0732">Signal</keyword>
<keyword evidence="10" id="KW-1185">Reference proteome</keyword>
<keyword evidence="3" id="KW-1134">Transmembrane beta strand</keyword>
<evidence type="ECO:0000256" key="1">
    <source>
        <dbReference type="ARBA" id="ARBA00004571"/>
    </source>
</evidence>
<comment type="similarity">
    <text evidence="2">Belongs to the OmpP1/FadL family.</text>
</comment>
<evidence type="ECO:0000256" key="2">
    <source>
        <dbReference type="ARBA" id="ARBA00008163"/>
    </source>
</evidence>
<protein>
    <submittedName>
        <fullName evidence="9">Long-chain fatty acid transporter</fullName>
    </submittedName>
</protein>
<name>A0A3E0U1I7_9GAMM</name>
<keyword evidence="6" id="KW-0472">Membrane</keyword>
<evidence type="ECO:0000256" key="5">
    <source>
        <dbReference type="ARBA" id="ARBA00022729"/>
    </source>
</evidence>
<gene>
    <name evidence="9" type="ORF">DXX94_08850</name>
</gene>
<evidence type="ECO:0000313" key="9">
    <source>
        <dbReference type="EMBL" id="REL30816.1"/>
    </source>
</evidence>
<dbReference type="Gene3D" id="2.40.160.60">
    <property type="entry name" value="Outer membrane protein transport protein (OMPP1/FadL/TodX)"/>
    <property type="match status" value="1"/>
</dbReference>
<sequence length="430" mass="45292">MKTKSFKLNLIAAGLQVGAVLLSTSATAAGFYLHEHSANGLGRAFAGQAALAENATVLYSNAAAITEFDKAQLSAFASYIDPGIDIDGTVTVGTAAGTVTHDASHDDVSPSAVVPAFFYVQPLNDKWSAGLGVFANFGLSTDFDSDFNALHFGDRAEITSLGINPTIAYQVSDELSLGLGVTASFVEAELGSAVSNVISDAVGGLVPAGAQIAQMEGDDWGYSWNVGVLWKPTSSTNIGLSYRSETKLEVSGDLSSQVIASANQSGTVDLDLPAIAELAISQQITDALSIQASANWFGWSSFDVLEADLADGTIFPIAEEHFENNWKLSLGATYELSDAWTVRAGYAYDEGAATTEHRTLNIPDTDRQWFSAGATYTMDESTTIDFSLLKVYGREVGLSESRAVGPISSELNATQSSNATILSAQVNYSF</sequence>
<dbReference type="GO" id="GO:0009279">
    <property type="term" value="C:cell outer membrane"/>
    <property type="evidence" value="ECO:0007669"/>
    <property type="project" value="UniProtKB-SubCell"/>
</dbReference>
<evidence type="ECO:0000313" key="10">
    <source>
        <dbReference type="Proteomes" id="UP000256899"/>
    </source>
</evidence>
<evidence type="ECO:0000256" key="6">
    <source>
        <dbReference type="ARBA" id="ARBA00023136"/>
    </source>
</evidence>
<proteinExistence type="inferred from homology"/>
<dbReference type="AlphaFoldDB" id="A0A3E0U1I7"/>
<dbReference type="PANTHER" id="PTHR35093:SF8">
    <property type="entry name" value="OUTER MEMBRANE PROTEIN NMB0088-RELATED"/>
    <property type="match status" value="1"/>
</dbReference>
<organism evidence="9 10">
    <name type="scientific">Thalassotalea euphylliae</name>
    <dbReference type="NCBI Taxonomy" id="1655234"/>
    <lineage>
        <taxon>Bacteria</taxon>
        <taxon>Pseudomonadati</taxon>
        <taxon>Pseudomonadota</taxon>
        <taxon>Gammaproteobacteria</taxon>
        <taxon>Alteromonadales</taxon>
        <taxon>Colwelliaceae</taxon>
        <taxon>Thalassotalea</taxon>
    </lineage>
</organism>
<evidence type="ECO:0000256" key="7">
    <source>
        <dbReference type="ARBA" id="ARBA00023237"/>
    </source>
</evidence>
<dbReference type="SUPFAM" id="SSF56935">
    <property type="entry name" value="Porins"/>
    <property type="match status" value="1"/>
</dbReference>
<feature type="signal peptide" evidence="8">
    <location>
        <begin position="1"/>
        <end position="28"/>
    </location>
</feature>